<feature type="region of interest" description="Disordered" evidence="4">
    <location>
        <begin position="269"/>
        <end position="353"/>
    </location>
</feature>
<dbReference type="GO" id="GO:0003700">
    <property type="term" value="F:DNA-binding transcription factor activity"/>
    <property type="evidence" value="ECO:0007669"/>
    <property type="project" value="InterPro"/>
</dbReference>
<dbReference type="PANTHER" id="PTHR31499:SF79">
    <property type="entry name" value="HTH MYB-TYPE DOMAIN-CONTAINING PROTEIN"/>
    <property type="match status" value="1"/>
</dbReference>
<dbReference type="EMBL" id="CM026422">
    <property type="protein sequence ID" value="KAG0585359.1"/>
    <property type="molecule type" value="Genomic_DNA"/>
</dbReference>
<organism evidence="6 7">
    <name type="scientific">Ceratodon purpureus</name>
    <name type="common">Fire moss</name>
    <name type="synonym">Dicranum purpureum</name>
    <dbReference type="NCBI Taxonomy" id="3225"/>
    <lineage>
        <taxon>Eukaryota</taxon>
        <taxon>Viridiplantae</taxon>
        <taxon>Streptophyta</taxon>
        <taxon>Embryophyta</taxon>
        <taxon>Bryophyta</taxon>
        <taxon>Bryophytina</taxon>
        <taxon>Bryopsida</taxon>
        <taxon>Dicranidae</taxon>
        <taxon>Pseudoditrichales</taxon>
        <taxon>Ditrichaceae</taxon>
        <taxon>Ceratodon</taxon>
    </lineage>
</organism>
<name>A0A8T0IQS0_CERPU</name>
<evidence type="ECO:0000313" key="6">
    <source>
        <dbReference type="EMBL" id="KAG0585359.1"/>
    </source>
</evidence>
<proteinExistence type="predicted"/>
<feature type="region of interest" description="Disordered" evidence="4">
    <location>
        <begin position="379"/>
        <end position="469"/>
    </location>
</feature>
<dbReference type="PANTHER" id="PTHR31499">
    <property type="entry name" value="MYB FAMILY TRANSCRIPTION FACTOR PHL11"/>
    <property type="match status" value="1"/>
</dbReference>
<dbReference type="PROSITE" id="PS51294">
    <property type="entry name" value="HTH_MYB"/>
    <property type="match status" value="1"/>
</dbReference>
<dbReference type="SUPFAM" id="SSF46689">
    <property type="entry name" value="Homeodomain-like"/>
    <property type="match status" value="1"/>
</dbReference>
<dbReference type="InterPro" id="IPR009057">
    <property type="entry name" value="Homeodomain-like_sf"/>
</dbReference>
<evidence type="ECO:0000256" key="2">
    <source>
        <dbReference type="ARBA" id="ARBA00023163"/>
    </source>
</evidence>
<dbReference type="Gene3D" id="1.10.10.60">
    <property type="entry name" value="Homeodomain-like"/>
    <property type="match status" value="1"/>
</dbReference>
<dbReference type="GO" id="GO:0003677">
    <property type="term" value="F:DNA binding"/>
    <property type="evidence" value="ECO:0007669"/>
    <property type="project" value="InterPro"/>
</dbReference>
<dbReference type="FunFam" id="1.10.10.60:FF:000002">
    <property type="entry name" value="Myb family transcription factor"/>
    <property type="match status" value="1"/>
</dbReference>
<dbReference type="InterPro" id="IPR025756">
    <property type="entry name" value="Myb_CC_LHEQLE"/>
</dbReference>
<keyword evidence="1" id="KW-0805">Transcription regulation</keyword>
<dbReference type="Pfam" id="PF00249">
    <property type="entry name" value="Myb_DNA-binding"/>
    <property type="match status" value="1"/>
</dbReference>
<gene>
    <name evidence="6" type="ORF">KC19_2G005400</name>
</gene>
<feature type="domain" description="HTH myb-type" evidence="5">
    <location>
        <begin position="49"/>
        <end position="109"/>
    </location>
</feature>
<dbReference type="InterPro" id="IPR006447">
    <property type="entry name" value="Myb_dom_plants"/>
</dbReference>
<feature type="compositionally biased region" description="Polar residues" evidence="4">
    <location>
        <begin position="1"/>
        <end position="20"/>
    </location>
</feature>
<keyword evidence="2" id="KW-0804">Transcription</keyword>
<feature type="compositionally biased region" description="Polar residues" evidence="4">
    <location>
        <begin position="379"/>
        <end position="409"/>
    </location>
</feature>
<reference evidence="6" key="1">
    <citation type="submission" date="2020-06" db="EMBL/GenBank/DDBJ databases">
        <title>WGS assembly of Ceratodon purpureus strain R40.</title>
        <authorList>
            <person name="Carey S.B."/>
            <person name="Jenkins J."/>
            <person name="Shu S."/>
            <person name="Lovell J.T."/>
            <person name="Sreedasyam A."/>
            <person name="Maumus F."/>
            <person name="Tiley G.P."/>
            <person name="Fernandez-Pozo N."/>
            <person name="Barry K."/>
            <person name="Chen C."/>
            <person name="Wang M."/>
            <person name="Lipzen A."/>
            <person name="Daum C."/>
            <person name="Saski C.A."/>
            <person name="Payton A.C."/>
            <person name="Mcbreen J.C."/>
            <person name="Conrad R.E."/>
            <person name="Kollar L.M."/>
            <person name="Olsson S."/>
            <person name="Huttunen S."/>
            <person name="Landis J.B."/>
            <person name="Wickett N.J."/>
            <person name="Johnson M.G."/>
            <person name="Rensing S.A."/>
            <person name="Grimwood J."/>
            <person name="Schmutz J."/>
            <person name="Mcdaniel S.F."/>
        </authorList>
    </citation>
    <scope>NUCLEOTIDE SEQUENCE</scope>
    <source>
        <strain evidence="6">R40</strain>
    </source>
</reference>
<comment type="caution">
    <text evidence="6">The sequence shown here is derived from an EMBL/GenBank/DDBJ whole genome shotgun (WGS) entry which is preliminary data.</text>
</comment>
<feature type="compositionally biased region" description="Polar residues" evidence="4">
    <location>
        <begin position="333"/>
        <end position="353"/>
    </location>
</feature>
<keyword evidence="7" id="KW-1185">Reference proteome</keyword>
<dbReference type="InterPro" id="IPR001005">
    <property type="entry name" value="SANT/Myb"/>
</dbReference>
<evidence type="ECO:0000259" key="5">
    <source>
        <dbReference type="PROSITE" id="PS51294"/>
    </source>
</evidence>
<evidence type="ECO:0000256" key="4">
    <source>
        <dbReference type="SAM" id="MobiDB-lite"/>
    </source>
</evidence>
<feature type="compositionally biased region" description="Gly residues" evidence="4">
    <location>
        <begin position="39"/>
        <end position="49"/>
    </location>
</feature>
<dbReference type="InterPro" id="IPR046955">
    <property type="entry name" value="PHR1-like"/>
</dbReference>
<evidence type="ECO:0000313" key="7">
    <source>
        <dbReference type="Proteomes" id="UP000822688"/>
    </source>
</evidence>
<dbReference type="Proteomes" id="UP000822688">
    <property type="component" value="Chromosome 2"/>
</dbReference>
<feature type="compositionally biased region" description="Low complexity" evidence="4">
    <location>
        <begin position="26"/>
        <end position="38"/>
    </location>
</feature>
<evidence type="ECO:0000256" key="3">
    <source>
        <dbReference type="ARBA" id="ARBA00023242"/>
    </source>
</evidence>
<feature type="region of interest" description="Disordered" evidence="4">
    <location>
        <begin position="1"/>
        <end position="53"/>
    </location>
</feature>
<protein>
    <recommendedName>
        <fullName evidence="5">HTH myb-type domain-containing protein</fullName>
    </recommendedName>
</protein>
<dbReference type="OrthoDB" id="551907at2759"/>
<feature type="compositionally biased region" description="Polar residues" evidence="4">
    <location>
        <begin position="296"/>
        <end position="311"/>
    </location>
</feature>
<dbReference type="NCBIfam" id="TIGR01557">
    <property type="entry name" value="myb_SHAQKYF"/>
    <property type="match status" value="1"/>
</dbReference>
<keyword evidence="3" id="KW-0539">Nucleus</keyword>
<dbReference type="Pfam" id="PF14379">
    <property type="entry name" value="Myb_CC_LHEQLE"/>
    <property type="match status" value="1"/>
</dbReference>
<evidence type="ECO:0000256" key="1">
    <source>
        <dbReference type="ARBA" id="ARBA00023015"/>
    </source>
</evidence>
<dbReference type="InterPro" id="IPR017930">
    <property type="entry name" value="Myb_dom"/>
</dbReference>
<accession>A0A8T0IQS0</accession>
<dbReference type="AlphaFoldDB" id="A0A8T0IQS0"/>
<sequence>MYQTKKFSTTSLMPQRSASQAPEPRGSSAAGASTNSAGSPGGGSGGGGSAAKQRLRWTPELHDRFVDAVTQLGGPDRATPKGVLRVMGVQGLTIYHVKSHLQKYRLAKYIPESLSDGGKPDKKKNPADLLPSLDATSGIQITEALRMQMEVQKRLHEQLEVQRHLQLRIEAQGKYLQKIIEEQQRFGALNNRPGTTDAGTPTAADVTQGQVGSVSDTNPTLPLTAVSKSETPISNNVATVAVSSSSLGLTQAAILPSQQPSQNQYAYDTFTNPPLPDGSPVQGAPKRTRIEDGAGQPQTGPVETQQVSGVPQSAGPFIQPGQAQGSGGGAFHPSQSEFASGATFSPRQGAGSFTQAPLSQQVFSQQPIQGVFNTQTFLPANNANTPLPAQVQGTGTQAPSESTSGSTRQPPEAPGELDTGAFLTNDRDASLPPSGGERSDRGSAPLPQVGMYEQWDHVGSGGQLFHAEG</sequence>